<sequence>MDQITELERSIARIKETCELTGIADKFDRALPELETFLEAQAAKGEMRETRLTFDGLYFLRRLLTEALLSPPRNVE</sequence>
<accession>A0A508TDN1</accession>
<evidence type="ECO:0000313" key="1">
    <source>
        <dbReference type="EMBL" id="VIO73143.1"/>
    </source>
</evidence>
<proteinExistence type="predicted"/>
<dbReference type="OrthoDB" id="8242883at2"/>
<reference evidence="1" key="1">
    <citation type="submission" date="2019-02" db="EMBL/GenBank/DDBJ databases">
        <authorList>
            <person name="Pothier F.J."/>
        </authorList>
    </citation>
    <scope>NUCLEOTIDE SEQUENCE</scope>
    <source>
        <strain evidence="1">CI-1B</strain>
    </source>
</reference>
<dbReference type="Proteomes" id="UP000328092">
    <property type="component" value="Unassembled WGS sequence"/>
</dbReference>
<comment type="caution">
    <text evidence="1">The sequence shown here is derived from an EMBL/GenBank/DDBJ whole genome shotgun (WGS) entry which is preliminary data.</text>
</comment>
<keyword evidence="2" id="KW-1185">Reference proteome</keyword>
<evidence type="ECO:0000313" key="2">
    <source>
        <dbReference type="Proteomes" id="UP000328092"/>
    </source>
</evidence>
<dbReference type="AlphaFoldDB" id="A0A508TDN1"/>
<dbReference type="RefSeq" id="WP_139861824.1">
    <property type="nucleotide sequence ID" value="NZ_CAADFC020000016.1"/>
</dbReference>
<gene>
    <name evidence="1" type="ORF">CI1B_47470</name>
</gene>
<organism evidence="1 2">
    <name type="scientific">Bradyrhizobium ivorense</name>
    <dbReference type="NCBI Taxonomy" id="2511166"/>
    <lineage>
        <taxon>Bacteria</taxon>
        <taxon>Pseudomonadati</taxon>
        <taxon>Pseudomonadota</taxon>
        <taxon>Alphaproteobacteria</taxon>
        <taxon>Hyphomicrobiales</taxon>
        <taxon>Nitrobacteraceae</taxon>
        <taxon>Bradyrhizobium</taxon>
    </lineage>
</organism>
<dbReference type="EMBL" id="CAADFC020000016">
    <property type="protein sequence ID" value="VIO73143.1"/>
    <property type="molecule type" value="Genomic_DNA"/>
</dbReference>
<protein>
    <submittedName>
        <fullName evidence="1">Uncharacterized protein</fullName>
    </submittedName>
</protein>
<name>A0A508TDN1_9BRAD</name>